<dbReference type="PANTHER" id="PTHR47527:SF3">
    <property type="entry name" value="RING_FYVE_PHD ZINC FINGER SUPERFAMILY PROTEIN"/>
    <property type="match status" value="1"/>
</dbReference>
<feature type="region of interest" description="Disordered" evidence="5">
    <location>
        <begin position="149"/>
        <end position="199"/>
    </location>
</feature>
<dbReference type="InterPro" id="IPR043151">
    <property type="entry name" value="BAH_sf"/>
</dbReference>
<feature type="domain" description="PHD-type" evidence="6">
    <location>
        <begin position="393"/>
        <end position="445"/>
    </location>
</feature>
<comment type="caution">
    <text evidence="8">The sequence shown here is derived from an EMBL/GenBank/DDBJ whole genome shotgun (WGS) entry which is preliminary data.</text>
</comment>
<dbReference type="InterPro" id="IPR013083">
    <property type="entry name" value="Znf_RING/FYVE/PHD"/>
</dbReference>
<evidence type="ECO:0000256" key="4">
    <source>
        <dbReference type="PROSITE-ProRule" id="PRU00146"/>
    </source>
</evidence>
<dbReference type="Gene3D" id="2.30.30.490">
    <property type="match status" value="1"/>
</dbReference>
<dbReference type="InterPro" id="IPR011011">
    <property type="entry name" value="Znf_FYVE_PHD"/>
</dbReference>
<dbReference type="AlphaFoldDB" id="A0A4S4E5D3"/>
<dbReference type="InterPro" id="IPR019787">
    <property type="entry name" value="Znf_PHD-finger"/>
</dbReference>
<feature type="domain" description="BAH" evidence="7">
    <location>
        <begin position="707"/>
        <end position="832"/>
    </location>
</feature>
<keyword evidence="3" id="KW-0862">Zinc</keyword>
<feature type="region of interest" description="Disordered" evidence="5">
    <location>
        <begin position="1"/>
        <end position="40"/>
    </location>
</feature>
<feature type="region of interest" description="Disordered" evidence="5">
    <location>
        <begin position="627"/>
        <end position="658"/>
    </location>
</feature>
<dbReference type="Proteomes" id="UP000306102">
    <property type="component" value="Unassembled WGS sequence"/>
</dbReference>
<feature type="compositionally biased region" description="Polar residues" evidence="5">
    <location>
        <begin position="632"/>
        <end position="641"/>
    </location>
</feature>
<keyword evidence="2 4" id="KW-0863">Zinc-finger</keyword>
<proteinExistence type="predicted"/>
<dbReference type="CDD" id="cd04370">
    <property type="entry name" value="BAH"/>
    <property type="match status" value="1"/>
</dbReference>
<evidence type="ECO:0000259" key="6">
    <source>
        <dbReference type="PROSITE" id="PS50016"/>
    </source>
</evidence>
<dbReference type="InterPro" id="IPR056699">
    <property type="entry name" value="DUF7797"/>
</dbReference>
<feature type="compositionally biased region" description="Polar residues" evidence="5">
    <location>
        <begin position="151"/>
        <end position="165"/>
    </location>
</feature>
<protein>
    <recommendedName>
        <fullName evidence="10">PHD-type domain-containing protein</fullName>
    </recommendedName>
</protein>
<dbReference type="Pfam" id="PF01426">
    <property type="entry name" value="BAH"/>
    <property type="match status" value="1"/>
</dbReference>
<reference evidence="8 9" key="1">
    <citation type="journal article" date="2018" name="Proc. Natl. Acad. Sci. U.S.A.">
        <title>Draft genome sequence of Camellia sinensis var. sinensis provides insights into the evolution of the tea genome and tea quality.</title>
        <authorList>
            <person name="Wei C."/>
            <person name="Yang H."/>
            <person name="Wang S."/>
            <person name="Zhao J."/>
            <person name="Liu C."/>
            <person name="Gao L."/>
            <person name="Xia E."/>
            <person name="Lu Y."/>
            <person name="Tai Y."/>
            <person name="She G."/>
            <person name="Sun J."/>
            <person name="Cao H."/>
            <person name="Tong W."/>
            <person name="Gao Q."/>
            <person name="Li Y."/>
            <person name="Deng W."/>
            <person name="Jiang X."/>
            <person name="Wang W."/>
            <person name="Chen Q."/>
            <person name="Zhang S."/>
            <person name="Li H."/>
            <person name="Wu J."/>
            <person name="Wang P."/>
            <person name="Li P."/>
            <person name="Shi C."/>
            <person name="Zheng F."/>
            <person name="Jian J."/>
            <person name="Huang B."/>
            <person name="Shan D."/>
            <person name="Shi M."/>
            <person name="Fang C."/>
            <person name="Yue Y."/>
            <person name="Li F."/>
            <person name="Li D."/>
            <person name="Wei S."/>
            <person name="Han B."/>
            <person name="Jiang C."/>
            <person name="Yin Y."/>
            <person name="Xia T."/>
            <person name="Zhang Z."/>
            <person name="Bennetzen J.L."/>
            <person name="Zhao S."/>
            <person name="Wan X."/>
        </authorList>
    </citation>
    <scope>NUCLEOTIDE SEQUENCE [LARGE SCALE GENOMIC DNA]</scope>
    <source>
        <strain evidence="9">cv. Shuchazao</strain>
        <tissue evidence="8">Leaf</tissue>
    </source>
</reference>
<dbReference type="Pfam" id="PF00628">
    <property type="entry name" value="PHD"/>
    <property type="match status" value="1"/>
</dbReference>
<accession>A0A4S4E5D3</accession>
<evidence type="ECO:0000256" key="3">
    <source>
        <dbReference type="ARBA" id="ARBA00022833"/>
    </source>
</evidence>
<dbReference type="SUPFAM" id="SSF57903">
    <property type="entry name" value="FYVE/PHD zinc finger"/>
    <property type="match status" value="1"/>
</dbReference>
<dbReference type="CDD" id="cd15489">
    <property type="entry name" value="PHD_SF"/>
    <property type="match status" value="1"/>
</dbReference>
<feature type="compositionally biased region" description="Basic and acidic residues" evidence="5">
    <location>
        <begin position="17"/>
        <end position="35"/>
    </location>
</feature>
<feature type="compositionally biased region" description="Polar residues" evidence="5">
    <location>
        <begin position="489"/>
        <end position="503"/>
    </location>
</feature>
<dbReference type="SMART" id="SM00249">
    <property type="entry name" value="PHD"/>
    <property type="match status" value="1"/>
</dbReference>
<feature type="region of interest" description="Disordered" evidence="5">
    <location>
        <begin position="230"/>
        <end position="305"/>
    </location>
</feature>
<dbReference type="GO" id="GO:0003682">
    <property type="term" value="F:chromatin binding"/>
    <property type="evidence" value="ECO:0007669"/>
    <property type="project" value="InterPro"/>
</dbReference>
<feature type="compositionally biased region" description="Polar residues" evidence="5">
    <location>
        <begin position="258"/>
        <end position="274"/>
    </location>
</feature>
<keyword evidence="9" id="KW-1185">Reference proteome</keyword>
<evidence type="ECO:0008006" key="10">
    <source>
        <dbReference type="Google" id="ProtNLM"/>
    </source>
</evidence>
<dbReference type="InterPro" id="IPR001025">
    <property type="entry name" value="BAH_dom"/>
</dbReference>
<organism evidence="8 9">
    <name type="scientific">Camellia sinensis var. sinensis</name>
    <name type="common">China tea</name>
    <dbReference type="NCBI Taxonomy" id="542762"/>
    <lineage>
        <taxon>Eukaryota</taxon>
        <taxon>Viridiplantae</taxon>
        <taxon>Streptophyta</taxon>
        <taxon>Embryophyta</taxon>
        <taxon>Tracheophyta</taxon>
        <taxon>Spermatophyta</taxon>
        <taxon>Magnoliopsida</taxon>
        <taxon>eudicotyledons</taxon>
        <taxon>Gunneridae</taxon>
        <taxon>Pentapetalae</taxon>
        <taxon>asterids</taxon>
        <taxon>Ericales</taxon>
        <taxon>Theaceae</taxon>
        <taxon>Camellia</taxon>
    </lineage>
</organism>
<dbReference type="InterPro" id="IPR019786">
    <property type="entry name" value="Zinc_finger_PHD-type_CS"/>
</dbReference>
<dbReference type="PROSITE" id="PS01359">
    <property type="entry name" value="ZF_PHD_1"/>
    <property type="match status" value="1"/>
</dbReference>
<dbReference type="PROSITE" id="PS51038">
    <property type="entry name" value="BAH"/>
    <property type="match status" value="1"/>
</dbReference>
<dbReference type="GO" id="GO:0008270">
    <property type="term" value="F:zinc ion binding"/>
    <property type="evidence" value="ECO:0007669"/>
    <property type="project" value="UniProtKB-KW"/>
</dbReference>
<feature type="compositionally biased region" description="Basic and acidic residues" evidence="5">
    <location>
        <begin position="246"/>
        <end position="256"/>
    </location>
</feature>
<keyword evidence="1" id="KW-0479">Metal-binding</keyword>
<dbReference type="PANTHER" id="PTHR47527">
    <property type="entry name" value="RING/FYVE/PHD ZINC FINGER SUPERFAMILY PROTEIN"/>
    <property type="match status" value="1"/>
</dbReference>
<dbReference type="EMBL" id="SDRB02007819">
    <property type="protein sequence ID" value="THG10545.1"/>
    <property type="molecule type" value="Genomic_DNA"/>
</dbReference>
<sequence length="845" mass="91930">MDSNHSAEDSGSLDPLEATRSDDLEAAVGEKRTAENGELGVPAAKKARNVKKVAEIVLVLAAMGKMRGGRSPTAAEKEMMVEAREKLVEVCEEFAPKDVFPRDAFGAVIEDLGLNKLKEQRLGFRPPKVSIAEKLLFTKQKMEKSEEFSVRTATHSSQRVQTNLGTAAESRGALHTTKMFPSDKPSPAPNSSGGFQPASPLVHVKAANSTSLPYQLPASEVRTSVVSSGLPTSLLGRDSSSSVLPRVDRPHVRLDPRSNGSSYMSQIQVNSSGDHTPVKTPAWSQQSLTVSSGKTGPDNKVLPHPSVKVDRTADLTASRVAPQAATSKPLITQTTSGHMPTMHHHVQGIHFVQAPLLSNGHSEISKIVQKLLQPKLPGQPTWTPPSRDYMSKALTCQVCKLTVNEVENVLICDACEKGYHLKCLQSHNQKGVPRGEWHCFKCLSLSNGKTLPPKYGRVTRNINAPKVLSIAATVQSSLEKKVATLGEKGNQQKITANGSSGLQSAPAGSMGNSLNQLNAIELQGNDILSSREKMDDKRHFETCPNDKIRTPGPACVSSAAGSSVERPIEEKLALELKGQSASKPSEIGSKMLDHLHASSDPQDNDQKGLLNSAEIPLMQCHDSNDTVKYSGKSHSSKNFDGNPNDEIKQKEQGVVRSEPVEISGTITLASEHARPSSDGSHDVDWIGDILQVVDEKTYYQSCCINGVVYEVQDHALFHSKNDKLMPSKLQAMWEDNKTRSKWVIVNRCYFPDDLPEAVGRPCYPESNEVYESNHGSTIMAGLIRGPCEVLPPGKFIEENERRSRLGTGANDQPLFLCKCVSLFLKSVPCISVAAYKFLFYEICMV</sequence>
<feature type="compositionally biased region" description="Polar residues" evidence="5">
    <location>
        <begin position="282"/>
        <end position="294"/>
    </location>
</feature>
<dbReference type="STRING" id="542762.A0A4S4E5D3"/>
<evidence type="ECO:0000313" key="9">
    <source>
        <dbReference type="Proteomes" id="UP000306102"/>
    </source>
</evidence>
<name>A0A4S4E5D3_CAMSN</name>
<dbReference type="Gene3D" id="3.30.40.10">
    <property type="entry name" value="Zinc/RING finger domain, C3HC4 (zinc finger)"/>
    <property type="match status" value="1"/>
</dbReference>
<evidence type="ECO:0000256" key="2">
    <source>
        <dbReference type="ARBA" id="ARBA00022771"/>
    </source>
</evidence>
<evidence type="ECO:0000256" key="1">
    <source>
        <dbReference type="ARBA" id="ARBA00022723"/>
    </source>
</evidence>
<feature type="region of interest" description="Disordered" evidence="5">
    <location>
        <begin position="489"/>
        <end position="510"/>
    </location>
</feature>
<gene>
    <name evidence="8" type="ORF">TEA_028884</name>
</gene>
<evidence type="ECO:0000313" key="8">
    <source>
        <dbReference type="EMBL" id="THG10545.1"/>
    </source>
</evidence>
<dbReference type="PROSITE" id="PS50016">
    <property type="entry name" value="ZF_PHD_2"/>
    <property type="match status" value="1"/>
</dbReference>
<evidence type="ECO:0000256" key="5">
    <source>
        <dbReference type="SAM" id="MobiDB-lite"/>
    </source>
</evidence>
<dbReference type="InterPro" id="IPR001965">
    <property type="entry name" value="Znf_PHD"/>
</dbReference>
<evidence type="ECO:0000259" key="7">
    <source>
        <dbReference type="PROSITE" id="PS51038"/>
    </source>
</evidence>
<dbReference type="Pfam" id="PF25073">
    <property type="entry name" value="DUF7797"/>
    <property type="match status" value="1"/>
</dbReference>